<dbReference type="EMBL" id="PCWS01000015">
    <property type="protein sequence ID" value="PIR08886.1"/>
    <property type="molecule type" value="Genomic_DNA"/>
</dbReference>
<organism evidence="2 3">
    <name type="scientific">Candidatus Gottesmanbacteria bacterium CG11_big_fil_rev_8_21_14_0_20_37_11</name>
    <dbReference type="NCBI Taxonomy" id="1974575"/>
    <lineage>
        <taxon>Bacteria</taxon>
        <taxon>Candidatus Gottesmaniibacteriota</taxon>
    </lineage>
</organism>
<evidence type="ECO:0000313" key="2">
    <source>
        <dbReference type="EMBL" id="PIR08886.1"/>
    </source>
</evidence>
<accession>A0A2H0NKW5</accession>
<sequence length="298" mass="33721">MVLPKSLITVTPISKILAAILFITLPFVGFYLGMEYQKTLNTNIPNRDSSQPSVVIKIPTPNIDPTSNWNTYANTEYGFEFKYPKSSETKIEKNSVGEDYLIIDKYTSFVIGNSSIRNCEGMCPTIDKVETIIFNNIHFEKITTTPPEDMSFKGRIPLEYFIETKLENSKIVYFSFGVADRTDINILNSTNKLITQILSTFKLLDKDNNGLGDEDTKKECLQKGGVWQKWGIDFSKEYCQIPATDAGKICTDGSECSYKICISRDEISKDGNCSRYRREFGCFSTLTNGVKEPVICYD</sequence>
<keyword evidence="1" id="KW-1133">Transmembrane helix</keyword>
<evidence type="ECO:0000256" key="1">
    <source>
        <dbReference type="SAM" id="Phobius"/>
    </source>
</evidence>
<dbReference type="Proteomes" id="UP000230707">
    <property type="component" value="Unassembled WGS sequence"/>
</dbReference>
<keyword evidence="1" id="KW-0812">Transmembrane</keyword>
<reference evidence="2 3" key="1">
    <citation type="submission" date="2017-09" db="EMBL/GenBank/DDBJ databases">
        <title>Depth-based differentiation of microbial function through sediment-hosted aquifers and enrichment of novel symbionts in the deep terrestrial subsurface.</title>
        <authorList>
            <person name="Probst A.J."/>
            <person name="Ladd B."/>
            <person name="Jarett J.K."/>
            <person name="Geller-Mcgrath D.E."/>
            <person name="Sieber C.M."/>
            <person name="Emerson J.B."/>
            <person name="Anantharaman K."/>
            <person name="Thomas B.C."/>
            <person name="Malmstrom R."/>
            <person name="Stieglmeier M."/>
            <person name="Klingl A."/>
            <person name="Woyke T."/>
            <person name="Ryan C.M."/>
            <person name="Banfield J.F."/>
        </authorList>
    </citation>
    <scope>NUCLEOTIDE SEQUENCE [LARGE SCALE GENOMIC DNA]</scope>
    <source>
        <strain evidence="2">CG11_big_fil_rev_8_21_14_0_20_37_11</strain>
    </source>
</reference>
<keyword evidence="1" id="KW-0472">Membrane</keyword>
<evidence type="ECO:0000313" key="3">
    <source>
        <dbReference type="Proteomes" id="UP000230707"/>
    </source>
</evidence>
<comment type="caution">
    <text evidence="2">The sequence shown here is derived from an EMBL/GenBank/DDBJ whole genome shotgun (WGS) entry which is preliminary data.</text>
</comment>
<dbReference type="AlphaFoldDB" id="A0A2H0NKW5"/>
<feature type="transmembrane region" description="Helical" evidence="1">
    <location>
        <begin position="12"/>
        <end position="32"/>
    </location>
</feature>
<name>A0A2H0NKW5_9BACT</name>
<proteinExistence type="predicted"/>
<gene>
    <name evidence="2" type="ORF">COV53_00630</name>
</gene>
<protein>
    <submittedName>
        <fullName evidence="2">Uncharacterized protein</fullName>
    </submittedName>
</protein>